<gene>
    <name evidence="7" type="primary">recR</name>
    <name evidence="9" type="ORF">DCF25_06130</name>
</gene>
<keyword evidence="2 7" id="KW-0227">DNA damage</keyword>
<name>A0A2W4UNB8_9CYAN</name>
<dbReference type="CDD" id="cd01025">
    <property type="entry name" value="TOPRIM_recR"/>
    <property type="match status" value="1"/>
</dbReference>
<feature type="zinc finger region" description="C4-type" evidence="7">
    <location>
        <begin position="56"/>
        <end position="71"/>
    </location>
</feature>
<sequence length="198" mass="21901">MYTRPLAKLIEEFQRLPGIGPKSAQRLAMHMLKRPEAEVRALANALIEAKQQVGQCSKCFHLSAEPVCDICRSQTRDPDTICVVSESRDVIALERTREYKGKYHVLGGLISPMDGIGPEQLNIGQLVHRVNKENTSEVILAISPSIEGDTTTLYVGQLLKPFTKVTRIAFGLPMGGDLEYADEVTLARALEGRRELDA</sequence>
<dbReference type="InterPro" id="IPR015967">
    <property type="entry name" value="Rcmb_RecR_Znf"/>
</dbReference>
<evidence type="ECO:0000256" key="1">
    <source>
        <dbReference type="ARBA" id="ARBA00022723"/>
    </source>
</evidence>
<dbReference type="Pfam" id="PF02132">
    <property type="entry name" value="RecR_ZnF"/>
    <property type="match status" value="1"/>
</dbReference>
<keyword evidence="6 7" id="KW-0234">DNA repair</keyword>
<accession>A0A2W4UNB8</accession>
<dbReference type="PROSITE" id="PS50880">
    <property type="entry name" value="TOPRIM"/>
    <property type="match status" value="1"/>
</dbReference>
<dbReference type="InterPro" id="IPR034137">
    <property type="entry name" value="TOPRIM_RecR"/>
</dbReference>
<dbReference type="Pfam" id="PF21176">
    <property type="entry name" value="RecR_HhH"/>
    <property type="match status" value="1"/>
</dbReference>
<dbReference type="SMART" id="SM00278">
    <property type="entry name" value="HhH1"/>
    <property type="match status" value="1"/>
</dbReference>
<evidence type="ECO:0000256" key="2">
    <source>
        <dbReference type="ARBA" id="ARBA00022763"/>
    </source>
</evidence>
<evidence type="ECO:0000256" key="5">
    <source>
        <dbReference type="ARBA" id="ARBA00023172"/>
    </source>
</evidence>
<evidence type="ECO:0000313" key="9">
    <source>
        <dbReference type="EMBL" id="PZO20757.1"/>
    </source>
</evidence>
<dbReference type="NCBIfam" id="TIGR00615">
    <property type="entry name" value="recR"/>
    <property type="match status" value="1"/>
</dbReference>
<dbReference type="Gene3D" id="1.10.8.420">
    <property type="entry name" value="RecR Domain 1"/>
    <property type="match status" value="1"/>
</dbReference>
<reference evidence="10" key="1">
    <citation type="submission" date="2018-04" db="EMBL/GenBank/DDBJ databases">
        <authorList>
            <person name="Cornet L."/>
        </authorList>
    </citation>
    <scope>NUCLEOTIDE SEQUENCE [LARGE SCALE GENOMIC DNA]</scope>
</reference>
<dbReference type="InterPro" id="IPR000093">
    <property type="entry name" value="DNA_Rcmb_RecR"/>
</dbReference>
<evidence type="ECO:0000256" key="3">
    <source>
        <dbReference type="ARBA" id="ARBA00022771"/>
    </source>
</evidence>
<keyword evidence="3 7" id="KW-0863">Zinc-finger</keyword>
<dbReference type="HAMAP" id="MF_00017">
    <property type="entry name" value="RecR"/>
    <property type="match status" value="1"/>
</dbReference>
<dbReference type="Pfam" id="PF21175">
    <property type="entry name" value="RecR_C"/>
    <property type="match status" value="1"/>
</dbReference>
<comment type="function">
    <text evidence="7">May play a role in DNA repair. It seems to be involved in an RecBC-independent recombinational process of DNA repair. It may act with RecF and RecO.</text>
</comment>
<keyword evidence="4 7" id="KW-0862">Zinc</keyword>
<evidence type="ECO:0000256" key="6">
    <source>
        <dbReference type="ARBA" id="ARBA00023204"/>
    </source>
</evidence>
<dbReference type="Proteomes" id="UP000249354">
    <property type="component" value="Unassembled WGS sequence"/>
</dbReference>
<reference evidence="9 10" key="2">
    <citation type="submission" date="2018-06" db="EMBL/GenBank/DDBJ databases">
        <title>Metagenomic assembly of (sub)arctic Cyanobacteria and their associated microbiome from non-axenic cultures.</title>
        <authorList>
            <person name="Baurain D."/>
        </authorList>
    </citation>
    <scope>NUCLEOTIDE SEQUENCE [LARGE SCALE GENOMIC DNA]</scope>
    <source>
        <strain evidence="9">ULC129bin1</strain>
    </source>
</reference>
<evidence type="ECO:0000256" key="4">
    <source>
        <dbReference type="ARBA" id="ARBA00022833"/>
    </source>
</evidence>
<dbReference type="SUPFAM" id="SSF111304">
    <property type="entry name" value="Recombination protein RecR"/>
    <property type="match status" value="1"/>
</dbReference>
<protein>
    <recommendedName>
        <fullName evidence="7">Recombination protein RecR</fullName>
    </recommendedName>
</protein>
<dbReference type="PANTHER" id="PTHR30446">
    <property type="entry name" value="RECOMBINATION PROTEIN RECR"/>
    <property type="match status" value="1"/>
</dbReference>
<evidence type="ECO:0000256" key="7">
    <source>
        <dbReference type="HAMAP-Rule" id="MF_00017"/>
    </source>
</evidence>
<dbReference type="InterPro" id="IPR006171">
    <property type="entry name" value="TOPRIM_dom"/>
</dbReference>
<dbReference type="GO" id="GO:0006310">
    <property type="term" value="P:DNA recombination"/>
    <property type="evidence" value="ECO:0007669"/>
    <property type="project" value="UniProtKB-UniRule"/>
</dbReference>
<keyword evidence="1 7" id="KW-0479">Metal-binding</keyword>
<dbReference type="GO" id="GO:0006281">
    <property type="term" value="P:DNA repair"/>
    <property type="evidence" value="ECO:0007669"/>
    <property type="project" value="UniProtKB-UniRule"/>
</dbReference>
<proteinExistence type="inferred from homology"/>
<feature type="domain" description="Toprim" evidence="8">
    <location>
        <begin position="79"/>
        <end position="173"/>
    </location>
</feature>
<dbReference type="Gene3D" id="6.10.250.240">
    <property type="match status" value="1"/>
</dbReference>
<dbReference type="InterPro" id="IPR023627">
    <property type="entry name" value="Rcmb_RecR"/>
</dbReference>
<dbReference type="Pfam" id="PF13662">
    <property type="entry name" value="Toprim_4"/>
    <property type="match status" value="1"/>
</dbReference>
<organism evidence="9 10">
    <name type="scientific">Leptolyngbya foveolarum</name>
    <dbReference type="NCBI Taxonomy" id="47253"/>
    <lineage>
        <taxon>Bacteria</taxon>
        <taxon>Bacillati</taxon>
        <taxon>Cyanobacteriota</taxon>
        <taxon>Cyanophyceae</taxon>
        <taxon>Leptolyngbyales</taxon>
        <taxon>Leptolyngbyaceae</taxon>
        <taxon>Leptolyngbya group</taxon>
        <taxon>Leptolyngbya</taxon>
    </lineage>
</organism>
<keyword evidence="5 7" id="KW-0233">DNA recombination</keyword>
<dbReference type="GO" id="GO:0003677">
    <property type="term" value="F:DNA binding"/>
    <property type="evidence" value="ECO:0007669"/>
    <property type="project" value="UniProtKB-UniRule"/>
</dbReference>
<dbReference type="Gene3D" id="3.40.1360.10">
    <property type="match status" value="1"/>
</dbReference>
<dbReference type="GO" id="GO:0008270">
    <property type="term" value="F:zinc ion binding"/>
    <property type="evidence" value="ECO:0007669"/>
    <property type="project" value="UniProtKB-KW"/>
</dbReference>
<evidence type="ECO:0000313" key="10">
    <source>
        <dbReference type="Proteomes" id="UP000249354"/>
    </source>
</evidence>
<dbReference type="PROSITE" id="PS01300">
    <property type="entry name" value="RECR"/>
    <property type="match status" value="1"/>
</dbReference>
<dbReference type="InterPro" id="IPR003583">
    <property type="entry name" value="Hlx-hairpin-Hlx_DNA-bd_motif"/>
</dbReference>
<dbReference type="AlphaFoldDB" id="A0A2W4UNB8"/>
<dbReference type="EMBL" id="QBMC01000026">
    <property type="protein sequence ID" value="PZO20757.1"/>
    <property type="molecule type" value="Genomic_DNA"/>
</dbReference>
<comment type="similarity">
    <text evidence="7">Belongs to the RecR family.</text>
</comment>
<dbReference type="PANTHER" id="PTHR30446:SF0">
    <property type="entry name" value="RECOMBINATION PROTEIN RECR"/>
    <property type="match status" value="1"/>
</dbReference>
<comment type="caution">
    <text evidence="9">The sequence shown here is derived from an EMBL/GenBank/DDBJ whole genome shotgun (WGS) entry which is preliminary data.</text>
</comment>
<evidence type="ECO:0000259" key="8">
    <source>
        <dbReference type="PROSITE" id="PS50880"/>
    </source>
</evidence>
<dbReference type="SMART" id="SM00493">
    <property type="entry name" value="TOPRIM"/>
    <property type="match status" value="1"/>
</dbReference>